<proteinExistence type="predicted"/>
<dbReference type="RefSeq" id="WP_062861478.1">
    <property type="nucleotide sequence ID" value="NZ_CP014869.1"/>
</dbReference>
<organism evidence="1 2">
    <name type="scientific">Brevibacterium linens</name>
    <dbReference type="NCBI Taxonomy" id="1703"/>
    <lineage>
        <taxon>Bacteria</taxon>
        <taxon>Bacillati</taxon>
        <taxon>Actinomycetota</taxon>
        <taxon>Actinomycetes</taxon>
        <taxon>Micrococcales</taxon>
        <taxon>Brevibacteriaceae</taxon>
        <taxon>Brevibacterium</taxon>
    </lineage>
</organism>
<dbReference type="KEGG" id="bly:A2T55_07590"/>
<name>A0A142NLH0_BRELN</name>
<dbReference type="Gene3D" id="3.30.530.20">
    <property type="match status" value="1"/>
</dbReference>
<dbReference type="SUPFAM" id="SSF55961">
    <property type="entry name" value="Bet v1-like"/>
    <property type="match status" value="1"/>
</dbReference>
<sequence>MSEQPQSPNDRLVHTRTIPVSAEKIFALLADPRRHHETEPGDWVRGAIDDAPITEIGQVFSMDMYLDVVGGAYRIDNTVTAFDPPYAIAWDPGQVDESGRVVPGGWRWRYDLTETDSGTEVALTYDWSATTEATREEFGGFPPFPAEFLDVSLECLERAVTAEGES</sequence>
<dbReference type="Proteomes" id="UP000075950">
    <property type="component" value="Chromosome"/>
</dbReference>
<gene>
    <name evidence="1" type="ORF">A2T55_07590</name>
</gene>
<dbReference type="EMBL" id="CP014869">
    <property type="protein sequence ID" value="AMT93655.1"/>
    <property type="molecule type" value="Genomic_DNA"/>
</dbReference>
<dbReference type="AlphaFoldDB" id="A0A142NLH0"/>
<evidence type="ECO:0000313" key="2">
    <source>
        <dbReference type="Proteomes" id="UP000075950"/>
    </source>
</evidence>
<evidence type="ECO:0000313" key="1">
    <source>
        <dbReference type="EMBL" id="AMT93655.1"/>
    </source>
</evidence>
<dbReference type="InterPro" id="IPR023393">
    <property type="entry name" value="START-like_dom_sf"/>
</dbReference>
<accession>A0A142NLH0</accession>
<reference evidence="2" key="1">
    <citation type="submission" date="2016-03" db="EMBL/GenBank/DDBJ databases">
        <authorList>
            <person name="Ploux O."/>
        </authorList>
    </citation>
    <scope>NUCLEOTIDE SEQUENCE [LARGE SCALE GENOMIC DNA]</scope>
    <source>
        <strain evidence="2">BS258</strain>
    </source>
</reference>
<protein>
    <submittedName>
        <fullName evidence="1">ATPase</fullName>
    </submittedName>
</protein>